<proteinExistence type="evidence at transcript level"/>
<dbReference type="Pfam" id="PF00170">
    <property type="entry name" value="bZIP_1"/>
    <property type="match status" value="1"/>
</dbReference>
<dbReference type="Gene3D" id="1.20.5.170">
    <property type="match status" value="1"/>
</dbReference>
<dbReference type="GO" id="GO:0003700">
    <property type="term" value="F:DNA-binding transcription factor activity"/>
    <property type="evidence" value="ECO:0007669"/>
    <property type="project" value="InterPro"/>
</dbReference>
<evidence type="ECO:0000256" key="1">
    <source>
        <dbReference type="SAM" id="MobiDB-lite"/>
    </source>
</evidence>
<dbReference type="EMBL" id="JX010576">
    <property type="protein sequence ID" value="AFJ24819.1"/>
    <property type="molecule type" value="mRNA"/>
</dbReference>
<dbReference type="PROSITE" id="PS50217">
    <property type="entry name" value="BZIP"/>
    <property type="match status" value="1"/>
</dbReference>
<accession>I1ZIG5</accession>
<dbReference type="InterPro" id="IPR046347">
    <property type="entry name" value="bZIP_sf"/>
</dbReference>
<evidence type="ECO:0000313" key="3">
    <source>
        <dbReference type="EMBL" id="AFJ24819.1"/>
    </source>
</evidence>
<evidence type="ECO:0000259" key="2">
    <source>
        <dbReference type="PROSITE" id="PS50217"/>
    </source>
</evidence>
<dbReference type="SUPFAM" id="SSF57959">
    <property type="entry name" value="Leucine zipper domain"/>
    <property type="match status" value="1"/>
</dbReference>
<feature type="compositionally biased region" description="Low complexity" evidence="1">
    <location>
        <begin position="123"/>
        <end position="140"/>
    </location>
</feature>
<dbReference type="AlphaFoldDB" id="I1ZIG5"/>
<feature type="region of interest" description="Disordered" evidence="1">
    <location>
        <begin position="109"/>
        <end position="155"/>
    </location>
</feature>
<dbReference type="InterPro" id="IPR004827">
    <property type="entry name" value="bZIP"/>
</dbReference>
<reference evidence="3" key="1">
    <citation type="journal article" date="2012" name="Genes Dev.">
        <title>A molecular wound response program associated with regeneration initiation in planarians.</title>
        <authorList>
            <person name="Wenemoser D."/>
            <person name="Lapan S.W."/>
            <person name="Wilkinson A.W."/>
            <person name="Bell G.W."/>
            <person name="Reddien P.W."/>
        </authorList>
    </citation>
    <scope>NUCLEOTIDE SEQUENCE</scope>
</reference>
<dbReference type="PROSITE" id="PS00036">
    <property type="entry name" value="BZIP_BASIC"/>
    <property type="match status" value="1"/>
</dbReference>
<organism evidence="3">
    <name type="scientific">Schmidtea mediterranea</name>
    <name type="common">Freshwater planarian flatworm</name>
    <dbReference type="NCBI Taxonomy" id="79327"/>
    <lineage>
        <taxon>Eukaryota</taxon>
        <taxon>Metazoa</taxon>
        <taxon>Spiralia</taxon>
        <taxon>Lophotrochozoa</taxon>
        <taxon>Platyhelminthes</taxon>
        <taxon>Rhabditophora</taxon>
        <taxon>Seriata</taxon>
        <taxon>Tricladida</taxon>
        <taxon>Continenticola</taxon>
        <taxon>Geoplanoidea</taxon>
        <taxon>Dugesiidae</taxon>
        <taxon>Schmidtea</taxon>
    </lineage>
</organism>
<sequence>MLSSKHKPNSLNFKDYNNTTGQFTPSTPTVISLLQDMTPTNCGYNFDISDKDEVVKQFSMHYKSIEDSHRQNELQFNYAINNNHNFTMDLLSNDDFQIDVNVNNYSTDYENVNRPLPSESAYSSDVQSCSSNNDSNSSNQPQLVGHVQSAKKRERNRLAAEKCRLKKQGKITELENEKKRRIQENNALLEKVKKRTETLKKLKIFYKKLQMGEFQSQQFY</sequence>
<feature type="domain" description="BZIP" evidence="2">
    <location>
        <begin position="146"/>
        <end position="209"/>
    </location>
</feature>
<name>I1ZIG5_SCHMD</name>
<protein>
    <submittedName>
        <fullName evidence="3">1-Jun</fullName>
    </submittedName>
</protein>